<name>A0AAW1NKK6_POPJA</name>
<dbReference type="AlphaFoldDB" id="A0AAW1NKK6"/>
<evidence type="ECO:0000313" key="3">
    <source>
        <dbReference type="Proteomes" id="UP001458880"/>
    </source>
</evidence>
<accession>A0AAW1NKK6</accession>
<feature type="transmembrane region" description="Helical" evidence="1">
    <location>
        <begin position="233"/>
        <end position="258"/>
    </location>
</feature>
<keyword evidence="3" id="KW-1185">Reference proteome</keyword>
<sequence>MIPILETHKFSEWWKHFGFISYPIRRPDGIFDIKTWNRWSVTSQLLQSLNFIYTIALFRGLVNDLRPEASIMEYWMYVSVCLVESLSLLINLVLRNLYNGDKAILINTLMDISEIQELNIKLDHYNLRRIYKKIVIIGSIIVCYYCIHTATSLFVTNNVLGIFGQLSLTYAMLIRLFIGVQYVIFLLIIKHILHALNIRLLALDKPGISQKNLTKTIRTLSGVYAKAFKCVNIVNSIIASSFLVRFGAIFAIMVLQIFNMPTMLYVPAFDDVDYLKYLLILTSFLNTIIICMIEMGAYTLTAEAYMEEVKNYFINCDYNRYEAYMEEVKNYFINCDYNRYQFDKFAHTTLLCRGMKLSYLSTLKIDDIIAVNNR</sequence>
<keyword evidence="1" id="KW-1133">Transmembrane helix</keyword>
<feature type="transmembrane region" description="Helical" evidence="1">
    <location>
        <begin position="134"/>
        <end position="155"/>
    </location>
</feature>
<keyword evidence="1" id="KW-0472">Membrane</keyword>
<dbReference type="Proteomes" id="UP001458880">
    <property type="component" value="Unassembled WGS sequence"/>
</dbReference>
<organism evidence="2 3">
    <name type="scientific">Popillia japonica</name>
    <name type="common">Japanese beetle</name>
    <dbReference type="NCBI Taxonomy" id="7064"/>
    <lineage>
        <taxon>Eukaryota</taxon>
        <taxon>Metazoa</taxon>
        <taxon>Ecdysozoa</taxon>
        <taxon>Arthropoda</taxon>
        <taxon>Hexapoda</taxon>
        <taxon>Insecta</taxon>
        <taxon>Pterygota</taxon>
        <taxon>Neoptera</taxon>
        <taxon>Endopterygota</taxon>
        <taxon>Coleoptera</taxon>
        <taxon>Polyphaga</taxon>
        <taxon>Scarabaeiformia</taxon>
        <taxon>Scarabaeidae</taxon>
        <taxon>Rutelinae</taxon>
        <taxon>Popillia</taxon>
    </lineage>
</organism>
<evidence type="ECO:0000313" key="2">
    <source>
        <dbReference type="EMBL" id="KAK9759335.1"/>
    </source>
</evidence>
<keyword evidence="1" id="KW-0812">Transmembrane</keyword>
<reference evidence="2 3" key="1">
    <citation type="journal article" date="2024" name="BMC Genomics">
        <title>De novo assembly and annotation of Popillia japonica's genome with initial clues to its potential as an invasive pest.</title>
        <authorList>
            <person name="Cucini C."/>
            <person name="Boschi S."/>
            <person name="Funari R."/>
            <person name="Cardaioli E."/>
            <person name="Iannotti N."/>
            <person name="Marturano G."/>
            <person name="Paoli F."/>
            <person name="Bruttini M."/>
            <person name="Carapelli A."/>
            <person name="Frati F."/>
            <person name="Nardi F."/>
        </authorList>
    </citation>
    <scope>NUCLEOTIDE SEQUENCE [LARGE SCALE GENOMIC DNA]</scope>
    <source>
        <strain evidence="2">DMR45628</strain>
    </source>
</reference>
<feature type="transmembrane region" description="Helical" evidence="1">
    <location>
        <begin position="278"/>
        <end position="300"/>
    </location>
</feature>
<gene>
    <name evidence="2" type="ORF">QE152_g47</name>
</gene>
<protein>
    <submittedName>
        <fullName evidence="2">7tm Chemosensory receptor</fullName>
    </submittedName>
</protein>
<feature type="transmembrane region" description="Helical" evidence="1">
    <location>
        <begin position="45"/>
        <end position="62"/>
    </location>
</feature>
<comment type="caution">
    <text evidence="2">The sequence shown here is derived from an EMBL/GenBank/DDBJ whole genome shotgun (WGS) entry which is preliminary data.</text>
</comment>
<dbReference type="EMBL" id="JASPKY010000001">
    <property type="protein sequence ID" value="KAK9759335.1"/>
    <property type="molecule type" value="Genomic_DNA"/>
</dbReference>
<proteinExistence type="predicted"/>
<feature type="transmembrane region" description="Helical" evidence="1">
    <location>
        <begin position="167"/>
        <end position="189"/>
    </location>
</feature>
<evidence type="ECO:0000256" key="1">
    <source>
        <dbReference type="SAM" id="Phobius"/>
    </source>
</evidence>
<keyword evidence="2" id="KW-0675">Receptor</keyword>
<feature type="transmembrane region" description="Helical" evidence="1">
    <location>
        <begin position="74"/>
        <end position="94"/>
    </location>
</feature>